<organism evidence="1 2">
    <name type="scientific">Vreelandella aquamarina</name>
    <dbReference type="NCBI Taxonomy" id="77097"/>
    <lineage>
        <taxon>Bacteria</taxon>
        <taxon>Pseudomonadati</taxon>
        <taxon>Pseudomonadota</taxon>
        <taxon>Gammaproteobacteria</taxon>
        <taxon>Oceanospirillales</taxon>
        <taxon>Halomonadaceae</taxon>
        <taxon>Vreelandella</taxon>
    </lineage>
</organism>
<dbReference type="AlphaFoldDB" id="A0A6F8SXC1"/>
<dbReference type="RefSeq" id="WP_054641159.1">
    <property type="nucleotide sequence ID" value="NZ_AP022821.1"/>
</dbReference>
<evidence type="ECO:0000313" key="1">
    <source>
        <dbReference type="EMBL" id="BCA92829.1"/>
    </source>
</evidence>
<sequence>MSAIICNYAVLRFQPYLDTGEFANLGIIMLCNNGVFLQRVETVARKRITQFFDKLPAKVFTQARQHFVTELKRTVDLANQHQGQPEVQLRIFKDLIEPREAMFRFSRPGTLAAKDPQAALDELFNRYVHHDFKHVASPEEQLTKDVTQWLKSLNRRYTEQTLGNDIVRVKLPFVWQEGAHIRQAIKPISFDLDDASKIIEKGDKWLAHLRRLKISGHNPDDMVFISQAPKVQKGPKLQAYREICQEIEGEYSARVLPEQLGQHSILKAVSAPF</sequence>
<gene>
    <name evidence="1" type="ORF">HMSLTHF_26040</name>
</gene>
<protein>
    <recommendedName>
        <fullName evidence="3">DUF3037 domain-containing protein</fullName>
    </recommendedName>
</protein>
<accession>A0A6F8SXC1</accession>
<name>A0A6F8SXC1_9GAMM</name>
<evidence type="ECO:0008006" key="3">
    <source>
        <dbReference type="Google" id="ProtNLM"/>
    </source>
</evidence>
<reference evidence="1 2" key="1">
    <citation type="submission" date="2020-02" db="EMBL/GenBank/DDBJ databases">
        <title>Complete Genome Sequence of Halomonas meridiana strain BAA-801, Isolated from Deep Sea Thermal Vent.</title>
        <authorList>
            <person name="Takahashi Y."/>
            <person name="Takahashi H."/>
            <person name="Galipon J."/>
            <person name="Arakawa K."/>
        </authorList>
    </citation>
    <scope>NUCLEOTIDE SEQUENCE [LARGE SCALE GENOMIC DNA]</scope>
    <source>
        <strain evidence="1 2">Slthf1</strain>
    </source>
</reference>
<evidence type="ECO:0000313" key="2">
    <source>
        <dbReference type="Proteomes" id="UP000503197"/>
    </source>
</evidence>
<dbReference type="Proteomes" id="UP000503197">
    <property type="component" value="Chromosome"/>
</dbReference>
<dbReference type="InterPro" id="IPR021398">
    <property type="entry name" value="DUF3037"/>
</dbReference>
<proteinExistence type="predicted"/>
<dbReference type="Pfam" id="PF11236">
    <property type="entry name" value="DUF3037"/>
    <property type="match status" value="1"/>
</dbReference>
<dbReference type="EMBL" id="AP022821">
    <property type="protein sequence ID" value="BCA92829.1"/>
    <property type="molecule type" value="Genomic_DNA"/>
</dbReference>